<dbReference type="AlphaFoldDB" id="A0A0C3KCL0"/>
<evidence type="ECO:0000313" key="1">
    <source>
        <dbReference type="EMBL" id="KIO19213.1"/>
    </source>
</evidence>
<proteinExistence type="predicted"/>
<dbReference type="Proteomes" id="UP000054248">
    <property type="component" value="Unassembled WGS sequence"/>
</dbReference>
<organism evidence="1 2">
    <name type="scientific">Tulasnella calospora MUT 4182</name>
    <dbReference type="NCBI Taxonomy" id="1051891"/>
    <lineage>
        <taxon>Eukaryota</taxon>
        <taxon>Fungi</taxon>
        <taxon>Dikarya</taxon>
        <taxon>Basidiomycota</taxon>
        <taxon>Agaricomycotina</taxon>
        <taxon>Agaricomycetes</taxon>
        <taxon>Cantharellales</taxon>
        <taxon>Tulasnellaceae</taxon>
        <taxon>Tulasnella</taxon>
    </lineage>
</organism>
<reference evidence="1 2" key="1">
    <citation type="submission" date="2014-04" db="EMBL/GenBank/DDBJ databases">
        <authorList>
            <consortium name="DOE Joint Genome Institute"/>
            <person name="Kuo A."/>
            <person name="Girlanda M."/>
            <person name="Perotto S."/>
            <person name="Kohler A."/>
            <person name="Nagy L.G."/>
            <person name="Floudas D."/>
            <person name="Copeland A."/>
            <person name="Barry K.W."/>
            <person name="Cichocki N."/>
            <person name="Veneault-Fourrey C."/>
            <person name="LaButti K."/>
            <person name="Lindquist E.A."/>
            <person name="Lipzen A."/>
            <person name="Lundell T."/>
            <person name="Morin E."/>
            <person name="Murat C."/>
            <person name="Sun H."/>
            <person name="Tunlid A."/>
            <person name="Henrissat B."/>
            <person name="Grigoriev I.V."/>
            <person name="Hibbett D.S."/>
            <person name="Martin F."/>
            <person name="Nordberg H.P."/>
            <person name="Cantor M.N."/>
            <person name="Hua S.X."/>
        </authorList>
    </citation>
    <scope>NUCLEOTIDE SEQUENCE [LARGE SCALE GENOMIC DNA]</scope>
    <source>
        <strain evidence="1 2">MUT 4182</strain>
    </source>
</reference>
<dbReference type="OrthoDB" id="65716at2759"/>
<evidence type="ECO:0000313" key="2">
    <source>
        <dbReference type="Proteomes" id="UP000054248"/>
    </source>
</evidence>
<name>A0A0C3KCL0_9AGAM</name>
<accession>A0A0C3KCL0</accession>
<keyword evidence="2" id="KW-1185">Reference proteome</keyword>
<sequence>LGPDKFARWLRAIVKILLARARESDRLRALEWIRQGIDVMKCGTDENPYPTDEQQYMLATCFNVGLECLKTARPLDETRTWFEAAIQIAWTISGGDEQARRVR</sequence>
<dbReference type="STRING" id="1051891.A0A0C3KCL0"/>
<protein>
    <submittedName>
        <fullName evidence="1">Uncharacterized protein</fullName>
    </submittedName>
</protein>
<dbReference type="EMBL" id="KN823234">
    <property type="protein sequence ID" value="KIO19213.1"/>
    <property type="molecule type" value="Genomic_DNA"/>
</dbReference>
<reference evidence="2" key="2">
    <citation type="submission" date="2015-01" db="EMBL/GenBank/DDBJ databases">
        <title>Evolutionary Origins and Diversification of the Mycorrhizal Mutualists.</title>
        <authorList>
            <consortium name="DOE Joint Genome Institute"/>
            <consortium name="Mycorrhizal Genomics Consortium"/>
            <person name="Kohler A."/>
            <person name="Kuo A."/>
            <person name="Nagy L.G."/>
            <person name="Floudas D."/>
            <person name="Copeland A."/>
            <person name="Barry K.W."/>
            <person name="Cichocki N."/>
            <person name="Veneault-Fourrey C."/>
            <person name="LaButti K."/>
            <person name="Lindquist E.A."/>
            <person name="Lipzen A."/>
            <person name="Lundell T."/>
            <person name="Morin E."/>
            <person name="Murat C."/>
            <person name="Riley R."/>
            <person name="Ohm R."/>
            <person name="Sun H."/>
            <person name="Tunlid A."/>
            <person name="Henrissat B."/>
            <person name="Grigoriev I.V."/>
            <person name="Hibbett D.S."/>
            <person name="Martin F."/>
        </authorList>
    </citation>
    <scope>NUCLEOTIDE SEQUENCE [LARGE SCALE GENOMIC DNA]</scope>
    <source>
        <strain evidence="2">MUT 4182</strain>
    </source>
</reference>
<gene>
    <name evidence="1" type="ORF">M407DRAFT_83069</name>
</gene>
<feature type="non-terminal residue" evidence="1">
    <location>
        <position position="1"/>
    </location>
</feature>
<dbReference type="HOGENOM" id="CLU_1981912_0_0_1"/>